<feature type="domain" description="AAA" evidence="1">
    <location>
        <begin position="6"/>
        <end position="83"/>
    </location>
</feature>
<dbReference type="EMBL" id="FOGQ01000005">
    <property type="protein sequence ID" value="SER95036.1"/>
    <property type="molecule type" value="Genomic_DNA"/>
</dbReference>
<gene>
    <name evidence="2" type="ORF">SAMN05661109_01420</name>
</gene>
<keyword evidence="3" id="KW-1185">Reference proteome</keyword>
<protein>
    <submittedName>
        <fullName evidence="2">AAA domain-containing protein</fullName>
    </submittedName>
</protein>
<dbReference type="PANTHER" id="PTHR43566:SF2">
    <property type="entry name" value="DUF4143 DOMAIN-CONTAINING PROTEIN"/>
    <property type="match status" value="1"/>
</dbReference>
<dbReference type="AlphaFoldDB" id="A0A1H9TD49"/>
<evidence type="ECO:0000313" key="2">
    <source>
        <dbReference type="EMBL" id="SER95036.1"/>
    </source>
</evidence>
<proteinExistence type="predicted"/>
<evidence type="ECO:0000313" key="3">
    <source>
        <dbReference type="Proteomes" id="UP000198929"/>
    </source>
</evidence>
<dbReference type="PANTHER" id="PTHR43566">
    <property type="entry name" value="CONSERVED PROTEIN"/>
    <property type="match status" value="1"/>
</dbReference>
<sequence>MLRFAPLLVVQGARQVGKTTLLRQVFDGNEAVFTSLGDAATREAALTDPRGFVEQAPQKTLVIDEAQRVPELALAFKSAIDTLADLDGRQLQDLLTYCGHQACLILWWGEQSR</sequence>
<dbReference type="InterPro" id="IPR041682">
    <property type="entry name" value="AAA_14"/>
</dbReference>
<accession>A0A1H9TD49</accession>
<dbReference type="STRING" id="1121357.SAMN05661109_01420"/>
<evidence type="ECO:0000259" key="1">
    <source>
        <dbReference type="Pfam" id="PF13173"/>
    </source>
</evidence>
<reference evidence="3" key="1">
    <citation type="submission" date="2016-10" db="EMBL/GenBank/DDBJ databases">
        <authorList>
            <person name="Varghese N."/>
            <person name="Submissions S."/>
        </authorList>
    </citation>
    <scope>NUCLEOTIDE SEQUENCE [LARGE SCALE GENOMIC DNA]</scope>
    <source>
        <strain evidence="3">DSM 20524</strain>
    </source>
</reference>
<dbReference type="Proteomes" id="UP000198929">
    <property type="component" value="Unassembled WGS sequence"/>
</dbReference>
<dbReference type="SUPFAM" id="SSF52540">
    <property type="entry name" value="P-loop containing nucleoside triphosphate hydrolases"/>
    <property type="match status" value="1"/>
</dbReference>
<name>A0A1H9TD49_9CORY</name>
<dbReference type="Pfam" id="PF13173">
    <property type="entry name" value="AAA_14"/>
    <property type="match status" value="1"/>
</dbReference>
<organism evidence="2 3">
    <name type="scientific">Corynebacterium cystitidis DSM 20524</name>
    <dbReference type="NCBI Taxonomy" id="1121357"/>
    <lineage>
        <taxon>Bacteria</taxon>
        <taxon>Bacillati</taxon>
        <taxon>Actinomycetota</taxon>
        <taxon>Actinomycetes</taxon>
        <taxon>Mycobacteriales</taxon>
        <taxon>Corynebacteriaceae</taxon>
        <taxon>Corynebacterium</taxon>
    </lineage>
</organism>
<dbReference type="InterPro" id="IPR027417">
    <property type="entry name" value="P-loop_NTPase"/>
</dbReference>